<dbReference type="EMBL" id="UHIP01000002">
    <property type="protein sequence ID" value="SUQ27435.1"/>
    <property type="molecule type" value="Genomic_DNA"/>
</dbReference>
<dbReference type="AlphaFoldDB" id="A0AAX2LXR8"/>
<accession>A0AAX2LXR8</accession>
<reference evidence="2" key="2">
    <citation type="submission" date="2018-01" db="EMBL/GenBank/DDBJ databases">
        <title>FDA dAtabase for Regulatory Grade micrObial Sequences (FDA-ARGOS): Supporting development and validation of Infectious Disease Dx tests.</title>
        <authorList>
            <person name="Hoffmann M."/>
            <person name="Allard M."/>
            <person name="Evans P."/>
            <person name="Brown E."/>
            <person name="Tallon L."/>
            <person name="Sadzewicz L."/>
            <person name="Sengamalay N."/>
            <person name="Ott S."/>
            <person name="Godinez A."/>
            <person name="Nagaraj S."/>
            <person name="Vyas G."/>
            <person name="Aluvathingal J."/>
            <person name="Nadendla S."/>
            <person name="Geyer C."/>
            <person name="Sichtig H."/>
        </authorList>
    </citation>
    <scope>NUCLEOTIDE SEQUENCE</scope>
    <source>
        <strain evidence="2">ATCC 33809</strain>
    </source>
</reference>
<proteinExistence type="predicted"/>
<dbReference type="GeneID" id="29383969"/>
<evidence type="ECO:0000313" key="3">
    <source>
        <dbReference type="EMBL" id="SUQ27435.1"/>
    </source>
</evidence>
<reference evidence="3 5" key="3">
    <citation type="submission" date="2018-06" db="EMBL/GenBank/DDBJ databases">
        <authorList>
            <consortium name="Pathogen Informatics"/>
            <person name="Doyle S."/>
        </authorList>
    </citation>
    <scope>NUCLEOTIDE SEQUENCE [LARGE SCALE GENOMIC DNA]</scope>
    <source>
        <strain evidence="3 5">NCTC11327</strain>
    </source>
</reference>
<evidence type="ECO:0000313" key="4">
    <source>
        <dbReference type="Proteomes" id="UP000057088"/>
    </source>
</evidence>
<evidence type="ECO:0000313" key="2">
    <source>
        <dbReference type="EMBL" id="AMF92576.1"/>
    </source>
</evidence>
<dbReference type="Pfam" id="PF11557">
    <property type="entry name" value="Omp_AT"/>
    <property type="match status" value="1"/>
</dbReference>
<dbReference type="EMBL" id="CP014034">
    <property type="protein sequence ID" value="AMF92576.1"/>
    <property type="molecule type" value="Genomic_DNA"/>
</dbReference>
<reference evidence="4" key="1">
    <citation type="submission" date="2015-12" db="EMBL/GenBank/DDBJ databases">
        <title>FDA dAtabase for Regulatory Grade micrObial Sequences (FDA-ARGOS): Supporting development and validation of Infectious Disease Dx tests.</title>
        <authorList>
            <person name="Hoffmann M."/>
            <person name="Allard M."/>
            <person name="Evans P."/>
            <person name="Brown E."/>
            <person name="Tallon L.J."/>
            <person name="Sadzewicz L."/>
            <person name="Sengamalay N."/>
            <person name="Ott S."/>
            <person name="Godinez A."/>
            <person name="Nagaraj S."/>
            <person name="Vyas G."/>
            <person name="Aluvathingal J."/>
            <person name="Nadendla S."/>
            <person name="Geyer C."/>
            <person name="Sichtig H."/>
        </authorList>
    </citation>
    <scope>NUCLEOTIDE SEQUENCE [LARGE SCALE GENOMIC DNA]</scope>
    <source>
        <strain evidence="4">ATCC 33809</strain>
    </source>
</reference>
<dbReference type="InterPro" id="IPR021621">
    <property type="entry name" value="Omp_AT"/>
</dbReference>
<keyword evidence="4" id="KW-1185">Reference proteome</keyword>
<gene>
    <name evidence="2" type="ORF">AL536_03615</name>
    <name evidence="3" type="ORF">NCTC11327_04310</name>
</gene>
<organism evidence="3 5">
    <name type="scientific">Vibrio fluvialis</name>
    <dbReference type="NCBI Taxonomy" id="676"/>
    <lineage>
        <taxon>Bacteria</taxon>
        <taxon>Pseudomonadati</taxon>
        <taxon>Pseudomonadota</taxon>
        <taxon>Gammaproteobacteria</taxon>
        <taxon>Vibrionales</taxon>
        <taxon>Vibrionaceae</taxon>
        <taxon>Vibrio</taxon>
    </lineage>
</organism>
<evidence type="ECO:0000259" key="1">
    <source>
        <dbReference type="Pfam" id="PF11557"/>
    </source>
</evidence>
<evidence type="ECO:0000313" key="5">
    <source>
        <dbReference type="Proteomes" id="UP000254626"/>
    </source>
</evidence>
<dbReference type="RefSeq" id="WP_061055638.1">
    <property type="nucleotide sequence ID" value="NZ_CABLBX010000012.1"/>
</dbReference>
<dbReference type="Proteomes" id="UP000254626">
    <property type="component" value="Unassembled WGS sequence"/>
</dbReference>
<name>A0AAX2LXR8_VIBFL</name>
<protein>
    <submittedName>
        <fullName evidence="3">Protein of uncharacterized function (DUF3233)</fullName>
    </submittedName>
</protein>
<dbReference type="KEGG" id="vfl:AL536_03615"/>
<sequence length="326" mass="36926">MLKRNFAIPLGTFLFTYSSWAIAGYSSIQNFLENSFAATIVLSDSDVFTVGISDFDPNKLLNTDNEEWGTEESLDNRKKYAVSTLPYTFELSEADAINQHSILLRLSGMVSEETVQFATDEPKDDFRQVIADLYVAYRFTHHFDEHWSFEPGFGAHLLRYENSMDYNSPTGKQIAPFLDNLLFNTTAWANVYEPHFKVKYKSEESWGRWQVSSSWHYFYGYGWGEANEGDIGHPEGWYIANGVTAAYDFSQLGRSVQSIYSSLKRVDVGGDINQPLGTSMYYEASVGWLMTPPFEISFIDNIGIGLALNYGSAFKGGSIVLFFNQD</sequence>
<dbReference type="Proteomes" id="UP000057088">
    <property type="component" value="Chromosome 1"/>
</dbReference>
<feature type="domain" description="Solitary outer membrane autotransporter-like beta-barrel" evidence="1">
    <location>
        <begin position="12"/>
        <end position="325"/>
    </location>
</feature>